<feature type="domain" description="ABC transporter" evidence="10">
    <location>
        <begin position="329"/>
        <end position="564"/>
    </location>
</feature>
<feature type="compositionally biased region" description="Basic and acidic residues" evidence="8">
    <location>
        <begin position="570"/>
        <end position="588"/>
    </location>
</feature>
<dbReference type="GO" id="GO:0008233">
    <property type="term" value="F:peptidase activity"/>
    <property type="evidence" value="ECO:0007669"/>
    <property type="project" value="UniProtKB-KW"/>
</dbReference>
<dbReference type="InterPro" id="IPR003439">
    <property type="entry name" value="ABC_transporter-like_ATP-bd"/>
</dbReference>
<evidence type="ECO:0000256" key="4">
    <source>
        <dbReference type="ARBA" id="ARBA00022741"/>
    </source>
</evidence>
<dbReference type="PROSITE" id="PS50893">
    <property type="entry name" value="ABC_TRANSPORTER_2"/>
    <property type="match status" value="1"/>
</dbReference>
<dbReference type="Pfam" id="PF00005">
    <property type="entry name" value="ABC_tran"/>
    <property type="match status" value="1"/>
</dbReference>
<dbReference type="GO" id="GO:0005886">
    <property type="term" value="C:plasma membrane"/>
    <property type="evidence" value="ECO:0007669"/>
    <property type="project" value="UniProtKB-SubCell"/>
</dbReference>
<dbReference type="InterPro" id="IPR003593">
    <property type="entry name" value="AAA+_ATPase"/>
</dbReference>
<feature type="region of interest" description="Disordered" evidence="8">
    <location>
        <begin position="554"/>
        <end position="588"/>
    </location>
</feature>
<evidence type="ECO:0000256" key="6">
    <source>
        <dbReference type="ARBA" id="ARBA00022989"/>
    </source>
</evidence>
<dbReference type="NCBIfam" id="TIGR01842">
    <property type="entry name" value="type_I_sec_PrtD"/>
    <property type="match status" value="1"/>
</dbReference>
<dbReference type="InterPro" id="IPR039421">
    <property type="entry name" value="Type_1_exporter"/>
</dbReference>
<keyword evidence="12" id="KW-0645">Protease</keyword>
<name>A0A2L0HAY2_RHIFR</name>
<dbReference type="GO" id="GO:0140359">
    <property type="term" value="F:ABC-type transporter activity"/>
    <property type="evidence" value="ECO:0007669"/>
    <property type="project" value="InterPro"/>
</dbReference>
<accession>A0A2L0HAY2</accession>
<organism evidence="12 13">
    <name type="scientific">Rhizobium fredii</name>
    <name type="common">Sinorhizobium fredii</name>
    <dbReference type="NCBI Taxonomy" id="380"/>
    <lineage>
        <taxon>Bacteria</taxon>
        <taxon>Pseudomonadati</taxon>
        <taxon>Pseudomonadota</taxon>
        <taxon>Alphaproteobacteria</taxon>
        <taxon>Hyphomicrobiales</taxon>
        <taxon>Rhizobiaceae</taxon>
        <taxon>Sinorhizobium/Ensifer group</taxon>
        <taxon>Sinorhizobium</taxon>
    </lineage>
</organism>
<keyword evidence="12" id="KW-0378">Hydrolase</keyword>
<evidence type="ECO:0000256" key="7">
    <source>
        <dbReference type="ARBA" id="ARBA00023136"/>
    </source>
</evidence>
<evidence type="ECO:0000259" key="11">
    <source>
        <dbReference type="PROSITE" id="PS50929"/>
    </source>
</evidence>
<evidence type="ECO:0000256" key="3">
    <source>
        <dbReference type="ARBA" id="ARBA00022692"/>
    </source>
</evidence>
<feature type="transmembrane region" description="Helical" evidence="9">
    <location>
        <begin position="58"/>
        <end position="75"/>
    </location>
</feature>
<dbReference type="RefSeq" id="WP_104840300.1">
    <property type="nucleotide sequence ID" value="NZ_CP024308.1"/>
</dbReference>
<geneLocation type="plasmid" evidence="13">
    <name>psfrenxt3a</name>
</geneLocation>
<keyword evidence="4" id="KW-0547">Nucleotide-binding</keyword>
<dbReference type="InterPro" id="IPR010128">
    <property type="entry name" value="ATPase_T1SS_PrtD-like"/>
</dbReference>
<evidence type="ECO:0000256" key="5">
    <source>
        <dbReference type="ARBA" id="ARBA00022840"/>
    </source>
</evidence>
<dbReference type="GO" id="GO:0030253">
    <property type="term" value="P:protein secretion by the type I secretion system"/>
    <property type="evidence" value="ECO:0007669"/>
    <property type="project" value="InterPro"/>
</dbReference>
<comment type="similarity">
    <text evidence="2">Belongs to the ABC transporter superfamily.</text>
</comment>
<sequence length="588" mass="63558">MPPSTSTTRLAEVISAIRRQFPLLILLSCLLNLLLLVSSIYMLQVYDRVLSSGSLDTLLWLTLIAIFAVVIYGALEQARRVVLGRAAGWLDSELNAPMLKRAMEVRLAGKEGRAGSRDVTDLRSFYAGDAVLALLDMPWSVIFLAFIWALHPALGVVATGGAAILLGLALTNDALTRDRQKRVTAVTKAHQENAMRYVDGGETIRPLGMAQAVFDRWRRRQAEVVAEQQLLADRTTTILSISRSLRLILQIAILAVGAYFVLLGEMTAGAMIAGSIVMGRALAPIERATGAWRSFVAARNAHANLKELFAGTSNGDHDRVTLPRPKGGLAFENVFYLPPGTQEPVLSAISFAIQPGENCAVVGPSGAGKSTLCRLAVGAWKPTKGHVRLDAADVFDWDPEELGPHIGYLPQQVELLPGTVAQNIARFREVDSNALIRAAEVAGVHELILSLPDGYETEIALHSQRISLGQRQRLGLARALYGDPAFVVLDEPNANMDEAGDRALIEALTTLRQLRTTVLIVTHRASVLKCADKVLALHSGAVAAFGPREQMVRQVQPAGTAPARPLQAPHPEDRTQVVGRENRLSAGE</sequence>
<proteinExistence type="inferred from homology"/>
<feature type="transmembrane region" description="Helical" evidence="9">
    <location>
        <begin position="153"/>
        <end position="172"/>
    </location>
</feature>
<feature type="domain" description="ABC transmembrane type-1" evidence="11">
    <location>
        <begin position="23"/>
        <end position="297"/>
    </location>
</feature>
<dbReference type="PANTHER" id="PTHR24221">
    <property type="entry name" value="ATP-BINDING CASSETTE SUB-FAMILY B"/>
    <property type="match status" value="1"/>
</dbReference>
<feature type="transmembrane region" description="Helical" evidence="9">
    <location>
        <begin position="244"/>
        <end position="262"/>
    </location>
</feature>
<dbReference type="Pfam" id="PF00664">
    <property type="entry name" value="ABC_membrane"/>
    <property type="match status" value="1"/>
</dbReference>
<evidence type="ECO:0000256" key="9">
    <source>
        <dbReference type="SAM" id="Phobius"/>
    </source>
</evidence>
<keyword evidence="7 9" id="KW-0472">Membrane</keyword>
<keyword evidence="6 9" id="KW-1133">Transmembrane helix</keyword>
<dbReference type="SUPFAM" id="SSF90123">
    <property type="entry name" value="ABC transporter transmembrane region"/>
    <property type="match status" value="1"/>
</dbReference>
<dbReference type="InterPro" id="IPR027417">
    <property type="entry name" value="P-loop_NTPase"/>
</dbReference>
<dbReference type="GO" id="GO:0016887">
    <property type="term" value="F:ATP hydrolysis activity"/>
    <property type="evidence" value="ECO:0007669"/>
    <property type="project" value="InterPro"/>
</dbReference>
<dbReference type="Gene3D" id="3.40.50.300">
    <property type="entry name" value="P-loop containing nucleotide triphosphate hydrolases"/>
    <property type="match status" value="1"/>
</dbReference>
<dbReference type="GO" id="GO:0030256">
    <property type="term" value="C:type I protein secretion system complex"/>
    <property type="evidence" value="ECO:0007669"/>
    <property type="project" value="InterPro"/>
</dbReference>
<comment type="subcellular location">
    <subcellularLocation>
        <location evidence="1">Cell membrane</location>
        <topology evidence="1">Multi-pass membrane protein</topology>
    </subcellularLocation>
</comment>
<dbReference type="Gene3D" id="1.20.1560.10">
    <property type="entry name" value="ABC transporter type 1, transmembrane domain"/>
    <property type="match status" value="1"/>
</dbReference>
<feature type="transmembrane region" description="Helical" evidence="9">
    <location>
        <begin position="125"/>
        <end position="147"/>
    </location>
</feature>
<dbReference type="SUPFAM" id="SSF52540">
    <property type="entry name" value="P-loop containing nucleoside triphosphate hydrolases"/>
    <property type="match status" value="1"/>
</dbReference>
<feature type="transmembrane region" description="Helical" evidence="9">
    <location>
        <begin position="21"/>
        <end position="46"/>
    </location>
</feature>
<dbReference type="SMART" id="SM00382">
    <property type="entry name" value="AAA"/>
    <property type="match status" value="1"/>
</dbReference>
<evidence type="ECO:0000256" key="2">
    <source>
        <dbReference type="ARBA" id="ARBA00005417"/>
    </source>
</evidence>
<evidence type="ECO:0000256" key="1">
    <source>
        <dbReference type="ARBA" id="ARBA00004651"/>
    </source>
</evidence>
<evidence type="ECO:0000259" key="10">
    <source>
        <dbReference type="PROSITE" id="PS50893"/>
    </source>
</evidence>
<dbReference type="GO" id="GO:0034040">
    <property type="term" value="F:ATPase-coupled lipid transmembrane transporter activity"/>
    <property type="evidence" value="ECO:0007669"/>
    <property type="project" value="TreeGrafter"/>
</dbReference>
<protein>
    <submittedName>
        <fullName evidence="12">Protease secretion system ABC transporter ATP-binding protein PrtD</fullName>
    </submittedName>
</protein>
<keyword evidence="5 12" id="KW-0067">ATP-binding</keyword>
<dbReference type="EMBL" id="CP024308">
    <property type="protein sequence ID" value="AUX78646.1"/>
    <property type="molecule type" value="Genomic_DNA"/>
</dbReference>
<evidence type="ECO:0000256" key="8">
    <source>
        <dbReference type="SAM" id="MobiDB-lite"/>
    </source>
</evidence>
<dbReference type="PANTHER" id="PTHR24221:SF248">
    <property type="entry name" value="ABC TRANSPORTER TRANSMEMBRANE REGION"/>
    <property type="match status" value="1"/>
</dbReference>
<dbReference type="GO" id="GO:0006508">
    <property type="term" value="P:proteolysis"/>
    <property type="evidence" value="ECO:0007669"/>
    <property type="project" value="UniProtKB-KW"/>
</dbReference>
<reference evidence="12 13" key="1">
    <citation type="submission" date="2017-10" db="EMBL/GenBank/DDBJ databases">
        <title>Analysis of the genome sequences of Rhizobium populations associated to common bean (phaseolus vulgaris).</title>
        <authorList>
            <person name="Bustos P."/>
            <person name="Santamaria R.I."/>
            <person name="Miranda-Sanchez F."/>
            <person name="Perez-Carrascal O."/>
            <person name="Juarez S."/>
            <person name="Lozano L."/>
            <person name="Martinez-Flores I."/>
            <person name="Vinuesa P."/>
            <person name="Martinez-Romero E."/>
            <person name="Cevallos M.A."/>
            <person name="Romero D."/>
            <person name="Davila G."/>
            <person name="Gonzalez V."/>
        </authorList>
    </citation>
    <scope>NUCLEOTIDE SEQUENCE [LARGE SCALE GENOMIC DNA]</scope>
    <source>
        <strain evidence="12 13">NXT3</strain>
        <plasmid evidence="13">Plasmid psfrenxt3a</plasmid>
    </source>
</reference>
<evidence type="ECO:0000313" key="12">
    <source>
        <dbReference type="EMBL" id="AUX78646.1"/>
    </source>
</evidence>
<dbReference type="InterPro" id="IPR017871">
    <property type="entry name" value="ABC_transporter-like_CS"/>
</dbReference>
<dbReference type="GO" id="GO:0005524">
    <property type="term" value="F:ATP binding"/>
    <property type="evidence" value="ECO:0007669"/>
    <property type="project" value="UniProtKB-KW"/>
</dbReference>
<gene>
    <name evidence="12" type="ORF">NXT3_PA00360</name>
</gene>
<dbReference type="AlphaFoldDB" id="A0A2L0HAY2"/>
<dbReference type="Proteomes" id="UP000239340">
    <property type="component" value="Plasmid pSfreNXT3a"/>
</dbReference>
<keyword evidence="3 9" id="KW-0812">Transmembrane</keyword>
<keyword evidence="12" id="KW-0614">Plasmid</keyword>
<dbReference type="InterPro" id="IPR036640">
    <property type="entry name" value="ABC1_TM_sf"/>
</dbReference>
<dbReference type="InterPro" id="IPR011527">
    <property type="entry name" value="ABC1_TM_dom"/>
</dbReference>
<dbReference type="PROSITE" id="PS00211">
    <property type="entry name" value="ABC_TRANSPORTER_1"/>
    <property type="match status" value="1"/>
</dbReference>
<evidence type="ECO:0000313" key="13">
    <source>
        <dbReference type="Proteomes" id="UP000239340"/>
    </source>
</evidence>
<dbReference type="PROSITE" id="PS50929">
    <property type="entry name" value="ABC_TM1F"/>
    <property type="match status" value="1"/>
</dbReference>